<keyword evidence="2" id="KW-0472">Membrane</keyword>
<organism evidence="3 4">
    <name type="scientific">Saccharothrix coeruleofusca</name>
    <dbReference type="NCBI Taxonomy" id="33919"/>
    <lineage>
        <taxon>Bacteria</taxon>
        <taxon>Bacillati</taxon>
        <taxon>Actinomycetota</taxon>
        <taxon>Actinomycetes</taxon>
        <taxon>Pseudonocardiales</taxon>
        <taxon>Pseudonocardiaceae</taxon>
        <taxon>Saccharothrix</taxon>
    </lineage>
</organism>
<evidence type="ECO:0000313" key="3">
    <source>
        <dbReference type="EMBL" id="GGP77704.1"/>
    </source>
</evidence>
<evidence type="ECO:0000256" key="1">
    <source>
        <dbReference type="SAM" id="MobiDB-lite"/>
    </source>
</evidence>
<feature type="compositionally biased region" description="Low complexity" evidence="1">
    <location>
        <begin position="191"/>
        <end position="202"/>
    </location>
</feature>
<dbReference type="Proteomes" id="UP000639606">
    <property type="component" value="Unassembled WGS sequence"/>
</dbReference>
<dbReference type="EMBL" id="BMRG01000017">
    <property type="protein sequence ID" value="GGP77704.1"/>
    <property type="molecule type" value="Genomic_DNA"/>
</dbReference>
<evidence type="ECO:0000313" key="4">
    <source>
        <dbReference type="Proteomes" id="UP000639606"/>
    </source>
</evidence>
<proteinExistence type="predicted"/>
<comment type="caution">
    <text evidence="3">The sequence shown here is derived from an EMBL/GenBank/DDBJ whole genome shotgun (WGS) entry which is preliminary data.</text>
</comment>
<reference evidence="3" key="2">
    <citation type="submission" date="2020-09" db="EMBL/GenBank/DDBJ databases">
        <authorList>
            <person name="Sun Q."/>
            <person name="Ohkuma M."/>
        </authorList>
    </citation>
    <scope>NUCLEOTIDE SEQUENCE</scope>
    <source>
        <strain evidence="3">JCM 3313</strain>
    </source>
</reference>
<reference evidence="3" key="1">
    <citation type="journal article" date="2014" name="Int. J. Syst. Evol. Microbiol.">
        <title>Complete genome sequence of Corynebacterium casei LMG S-19264T (=DSM 44701T), isolated from a smear-ripened cheese.</title>
        <authorList>
            <consortium name="US DOE Joint Genome Institute (JGI-PGF)"/>
            <person name="Walter F."/>
            <person name="Albersmeier A."/>
            <person name="Kalinowski J."/>
            <person name="Ruckert C."/>
        </authorList>
    </citation>
    <scope>NUCLEOTIDE SEQUENCE</scope>
    <source>
        <strain evidence="3">JCM 3313</strain>
    </source>
</reference>
<dbReference type="AlphaFoldDB" id="A0A918ASD2"/>
<keyword evidence="2" id="KW-1133">Transmembrane helix</keyword>
<gene>
    <name evidence="3" type="ORF">GCM10010185_59380</name>
</gene>
<protein>
    <submittedName>
        <fullName evidence="3">Uncharacterized protein</fullName>
    </submittedName>
</protein>
<keyword evidence="4" id="KW-1185">Reference proteome</keyword>
<feature type="region of interest" description="Disordered" evidence="1">
    <location>
        <begin position="178"/>
        <end position="202"/>
    </location>
</feature>
<keyword evidence="2" id="KW-0812">Transmembrane</keyword>
<evidence type="ECO:0000256" key="2">
    <source>
        <dbReference type="SAM" id="Phobius"/>
    </source>
</evidence>
<accession>A0A918ASD2</accession>
<feature type="transmembrane region" description="Helical" evidence="2">
    <location>
        <begin position="68"/>
        <end position="89"/>
    </location>
</feature>
<name>A0A918ASD2_9PSEU</name>
<sequence>MERSGRRDRIAFLSIPAHYAGNRRTSRRLTPSGDFSVPAPGTGYERLPDSAQIRGGLMTRNTRRVRTAAALVLLLAASATAALAAHARWTVLTVHGLGDGTVLTAADFGRVQVSTGDPALLDEAVVLLDGMPVRPARVDGRISFRGLELSEGRHRLLVRVPSRVPLLPGGLAERRFTVDSGPPAAEGWKGSSSSPRWSTTRR</sequence>